<name>A0ABP0PJU3_9DINO</name>
<feature type="compositionally biased region" description="Basic residues" evidence="1">
    <location>
        <begin position="535"/>
        <end position="551"/>
    </location>
</feature>
<reference evidence="2 3" key="1">
    <citation type="submission" date="2024-02" db="EMBL/GenBank/DDBJ databases">
        <authorList>
            <person name="Chen Y."/>
            <person name="Shah S."/>
            <person name="Dougan E. K."/>
            <person name="Thang M."/>
            <person name="Chan C."/>
        </authorList>
    </citation>
    <scope>NUCLEOTIDE SEQUENCE [LARGE SCALE GENOMIC DNA]</scope>
</reference>
<feature type="region of interest" description="Disordered" evidence="1">
    <location>
        <begin position="294"/>
        <end position="342"/>
    </location>
</feature>
<feature type="region of interest" description="Disordered" evidence="1">
    <location>
        <begin position="854"/>
        <end position="880"/>
    </location>
</feature>
<gene>
    <name evidence="2" type="ORF">CCMP2556_LOCUS37582</name>
</gene>
<proteinExistence type="predicted"/>
<evidence type="ECO:0000313" key="3">
    <source>
        <dbReference type="Proteomes" id="UP001642484"/>
    </source>
</evidence>
<keyword evidence="3" id="KW-1185">Reference proteome</keyword>
<sequence>MEREADDLASLLAKPLAKQAQAAKDPENAAAEKGGNKRKRAETPPPPPAASGAKEQEKKCKSCKKKKPMSSFYQSQANCKDCSHAKKNVQKMAKNQKETAWVNGLSEQQLEELTKLYLKEKEKADKDHVRCNFQIRRRKETVKASSGVRAEGRRRFMNEIAWMKWAQSEEGENYTKKQAEDKWQEMLSDDRVERLGEGKKIRLAVKVFDELVDYSDVGKERSVEQEGRLSNKLTKEQLQQKINSVVLSNHDSGLSIDKAASAQTMANEVLEGGGEACFGSANLPGQTLQGIYEQGQASNKRKRDGEMEEKVVGSDSEGGKSDAEEKAAGSSEKTEKHGRSQEAKWFDAEAEIAKAQRQVNDLKGKFEVRMTTMLNTMAEQMDLSRASGVDMLVEMKIVASRREALNIIHSGDAESFQAYCAKISKSHDRSDSSVHVDCRTARDVKSVRTSTGSANEQVATVAGPCNNYDSLVTLSQFSGLTKFDLEDVKTADALATKWKGIKEAMNHWDELLSSCKTAVAELKKASKMKGQEPKKKAKAKAKSGPKSRASKKNGNNVPETAFAIFDWISTDERAFEITSSTGPITKDHDMSEPFISRVSASLCSLLETKDDLKAKPECANHLALKEELENFKESFATSDLRFVAGKAQKLASDDMDAFIRQCFVNEYLPADEVKLMGDIDAAFKPLLKAALWGCAGGYRSIKFEVGGMAVIRFWEQGSREVIIFGAGDVLDFLRQDETFEEGQVLTTTHATSFATHCEAEQYQRFMTFVENKSAKVWKGKIQKGEALYVPAGLVSGERNGAHDNAGVKACILAPKDESGTASLRKMQQESKDMGKSSPNLDALLLYLDDLASKRRAAAAEQPSPEHKDESGGATAPSGGA</sequence>
<accession>A0ABP0PJU3</accession>
<evidence type="ECO:0008006" key="4">
    <source>
        <dbReference type="Google" id="ProtNLM"/>
    </source>
</evidence>
<protein>
    <recommendedName>
        <fullName evidence="4">JmjC domain-containing protein</fullName>
    </recommendedName>
</protein>
<feature type="compositionally biased region" description="Low complexity" evidence="1">
    <location>
        <begin position="8"/>
        <end position="23"/>
    </location>
</feature>
<feature type="region of interest" description="Disordered" evidence="1">
    <location>
        <begin position="1"/>
        <end position="77"/>
    </location>
</feature>
<evidence type="ECO:0000256" key="1">
    <source>
        <dbReference type="SAM" id="MobiDB-lite"/>
    </source>
</evidence>
<feature type="compositionally biased region" description="Basic and acidic residues" evidence="1">
    <location>
        <begin position="303"/>
        <end position="342"/>
    </location>
</feature>
<organism evidence="2 3">
    <name type="scientific">Durusdinium trenchii</name>
    <dbReference type="NCBI Taxonomy" id="1381693"/>
    <lineage>
        <taxon>Eukaryota</taxon>
        <taxon>Sar</taxon>
        <taxon>Alveolata</taxon>
        <taxon>Dinophyceae</taxon>
        <taxon>Suessiales</taxon>
        <taxon>Symbiodiniaceae</taxon>
        <taxon>Durusdinium</taxon>
    </lineage>
</organism>
<dbReference type="Proteomes" id="UP001642484">
    <property type="component" value="Unassembled WGS sequence"/>
</dbReference>
<evidence type="ECO:0000313" key="2">
    <source>
        <dbReference type="EMBL" id="CAK9076287.1"/>
    </source>
</evidence>
<comment type="caution">
    <text evidence="2">The sequence shown here is derived from an EMBL/GenBank/DDBJ whole genome shotgun (WGS) entry which is preliminary data.</text>
</comment>
<feature type="region of interest" description="Disordered" evidence="1">
    <location>
        <begin position="524"/>
        <end position="555"/>
    </location>
</feature>
<feature type="compositionally biased region" description="Basic and acidic residues" evidence="1">
    <location>
        <begin position="524"/>
        <end position="534"/>
    </location>
</feature>
<dbReference type="EMBL" id="CAXAMN010023251">
    <property type="protein sequence ID" value="CAK9076287.1"/>
    <property type="molecule type" value="Genomic_DNA"/>
</dbReference>